<evidence type="ECO:0000313" key="6">
    <source>
        <dbReference type="EMBL" id="MCS3903005.1"/>
    </source>
</evidence>
<dbReference type="NCBIfam" id="NF008453">
    <property type="entry name" value="PRK11308.1"/>
    <property type="match status" value="2"/>
</dbReference>
<evidence type="ECO:0000256" key="3">
    <source>
        <dbReference type="ARBA" id="ARBA00022741"/>
    </source>
</evidence>
<dbReference type="PROSITE" id="PS50893">
    <property type="entry name" value="ABC_TRANSPORTER_2"/>
    <property type="match status" value="2"/>
</dbReference>
<dbReference type="Proteomes" id="UP001204445">
    <property type="component" value="Unassembled WGS sequence"/>
</dbReference>
<dbReference type="InterPro" id="IPR017871">
    <property type="entry name" value="ABC_transporter-like_CS"/>
</dbReference>
<evidence type="ECO:0000259" key="5">
    <source>
        <dbReference type="PROSITE" id="PS50893"/>
    </source>
</evidence>
<dbReference type="SUPFAM" id="SSF52540">
    <property type="entry name" value="P-loop containing nucleoside triphosphate hydrolases"/>
    <property type="match status" value="2"/>
</dbReference>
<reference evidence="6" key="1">
    <citation type="submission" date="2022-08" db="EMBL/GenBank/DDBJ databases">
        <title>Genomic Encyclopedia of Type Strains, Phase III (KMG-III): the genomes of soil and plant-associated and newly described type strains.</title>
        <authorList>
            <person name="Whitman W."/>
        </authorList>
    </citation>
    <scope>NUCLEOTIDE SEQUENCE</scope>
    <source>
        <strain evidence="6">HMT 1</strain>
    </source>
</reference>
<dbReference type="GO" id="GO:0015833">
    <property type="term" value="P:peptide transport"/>
    <property type="evidence" value="ECO:0007669"/>
    <property type="project" value="InterPro"/>
</dbReference>
<evidence type="ECO:0000313" key="7">
    <source>
        <dbReference type="Proteomes" id="UP001204445"/>
    </source>
</evidence>
<dbReference type="Pfam" id="PF00005">
    <property type="entry name" value="ABC_tran"/>
    <property type="match status" value="2"/>
</dbReference>
<dbReference type="PANTHER" id="PTHR43776:SF7">
    <property type="entry name" value="D,D-DIPEPTIDE TRANSPORT ATP-BINDING PROTEIN DDPF-RELATED"/>
    <property type="match status" value="1"/>
</dbReference>
<dbReference type="GO" id="GO:0055085">
    <property type="term" value="P:transmembrane transport"/>
    <property type="evidence" value="ECO:0007669"/>
    <property type="project" value="UniProtKB-ARBA"/>
</dbReference>
<dbReference type="FunFam" id="3.40.50.300:FF:000016">
    <property type="entry name" value="Oligopeptide ABC transporter ATP-binding component"/>
    <property type="match status" value="2"/>
</dbReference>
<protein>
    <submittedName>
        <fullName evidence="6">ABC-type microcin C transport system duplicated ATPase subunit YejF</fullName>
    </submittedName>
</protein>
<dbReference type="InterPro" id="IPR027417">
    <property type="entry name" value="P-loop_NTPase"/>
</dbReference>
<dbReference type="Gene3D" id="3.40.50.300">
    <property type="entry name" value="P-loop containing nucleotide triphosphate hydrolases"/>
    <property type="match status" value="2"/>
</dbReference>
<dbReference type="NCBIfam" id="NF007739">
    <property type="entry name" value="PRK10419.1"/>
    <property type="match status" value="2"/>
</dbReference>
<dbReference type="InterPro" id="IPR013563">
    <property type="entry name" value="Oligopep_ABC_C"/>
</dbReference>
<name>A0AAE3HJP8_9GAMM</name>
<keyword evidence="4" id="KW-0067">ATP-binding</keyword>
<organism evidence="6 7">
    <name type="scientific">Methylohalomonas lacus</name>
    <dbReference type="NCBI Taxonomy" id="398773"/>
    <lineage>
        <taxon>Bacteria</taxon>
        <taxon>Pseudomonadati</taxon>
        <taxon>Pseudomonadota</taxon>
        <taxon>Gammaproteobacteria</taxon>
        <taxon>Methylohalomonadales</taxon>
        <taxon>Methylohalomonadaceae</taxon>
        <taxon>Methylohalomonas</taxon>
    </lineage>
</organism>
<dbReference type="RefSeq" id="WP_259054611.1">
    <property type="nucleotide sequence ID" value="NZ_JANUCT010000005.1"/>
</dbReference>
<sequence length="545" mass="60733">MSHKLLEVRNLQTFFGDDDNLTRAVDDVSFGIDRDETLALLGESGSGKSITAHTIMRLLPPAARVAGGEVILDGQNLLKLPERRMRDIRGGRIAMIFQEPQSSLNPVLTAGQQIGETLARHQQLHGSAQRRRTLELLDEVGIPEARSRIDDYPHQFSGGMKQRIMIAMALAGRPDLLIADEPTTALDVTIQARILDLLKSLQRETHMGILFITHDIGVAAQVADHVAVMRHGCIVESNPREAFFARPRHPYTHELFDALPSRERRQREANDTRPDVASAPLLEVRDLKVHFPIRKGVFKRVVGHVRAVDGVSIRIHSGETVAMVGESGSGKTTLGKGILQLLKPTDGAVLFDGDELTRLRGDALRRRRADIQVVFQDPYASMNPRMLVGDIIEEGMLAQRVGGDRHERQARIEQLLQQVGLQAQHKNRYPHEFSGGQRQRICIARALAVDPKLIICDEPTSALDVSVQAQILDLLKDLQARLGLAYLFITHNIAVVEYLAHYVAVMYEGRVVEQGKVDDVLLQPQHEYTRKLLSAVPRPPEREAS</sequence>
<evidence type="ECO:0000256" key="1">
    <source>
        <dbReference type="ARBA" id="ARBA00005417"/>
    </source>
</evidence>
<gene>
    <name evidence="6" type="ORF">J2T55_001013</name>
</gene>
<keyword evidence="3" id="KW-0547">Nucleotide-binding</keyword>
<comment type="caution">
    <text evidence="6">The sequence shown here is derived from an EMBL/GenBank/DDBJ whole genome shotgun (WGS) entry which is preliminary data.</text>
</comment>
<dbReference type="SMART" id="SM00382">
    <property type="entry name" value="AAA"/>
    <property type="match status" value="2"/>
</dbReference>
<dbReference type="Pfam" id="PF08352">
    <property type="entry name" value="oligo_HPY"/>
    <property type="match status" value="2"/>
</dbReference>
<dbReference type="CDD" id="cd03257">
    <property type="entry name" value="ABC_NikE_OppD_transporters"/>
    <property type="match status" value="2"/>
</dbReference>
<proteinExistence type="inferred from homology"/>
<dbReference type="InterPro" id="IPR003593">
    <property type="entry name" value="AAA+_ATPase"/>
</dbReference>
<dbReference type="InterPro" id="IPR003439">
    <property type="entry name" value="ABC_transporter-like_ATP-bd"/>
</dbReference>
<dbReference type="EMBL" id="JANUCT010000005">
    <property type="protein sequence ID" value="MCS3903005.1"/>
    <property type="molecule type" value="Genomic_DNA"/>
</dbReference>
<evidence type="ECO:0000256" key="2">
    <source>
        <dbReference type="ARBA" id="ARBA00022448"/>
    </source>
</evidence>
<dbReference type="PANTHER" id="PTHR43776">
    <property type="entry name" value="TRANSPORT ATP-BINDING PROTEIN"/>
    <property type="match status" value="1"/>
</dbReference>
<comment type="similarity">
    <text evidence="1">Belongs to the ABC transporter superfamily.</text>
</comment>
<keyword evidence="7" id="KW-1185">Reference proteome</keyword>
<dbReference type="InterPro" id="IPR050319">
    <property type="entry name" value="ABC_transp_ATP-bind"/>
</dbReference>
<dbReference type="AlphaFoldDB" id="A0AAE3HJP8"/>
<keyword evidence="2" id="KW-0813">Transport</keyword>
<dbReference type="PROSITE" id="PS00211">
    <property type="entry name" value="ABC_TRANSPORTER_1"/>
    <property type="match status" value="2"/>
</dbReference>
<dbReference type="GO" id="GO:0016887">
    <property type="term" value="F:ATP hydrolysis activity"/>
    <property type="evidence" value="ECO:0007669"/>
    <property type="project" value="InterPro"/>
</dbReference>
<feature type="domain" description="ABC transporter" evidence="5">
    <location>
        <begin position="284"/>
        <end position="533"/>
    </location>
</feature>
<accession>A0AAE3HJP8</accession>
<feature type="domain" description="ABC transporter" evidence="5">
    <location>
        <begin position="6"/>
        <end position="256"/>
    </location>
</feature>
<evidence type="ECO:0000256" key="4">
    <source>
        <dbReference type="ARBA" id="ARBA00022840"/>
    </source>
</evidence>
<dbReference type="GO" id="GO:0005524">
    <property type="term" value="F:ATP binding"/>
    <property type="evidence" value="ECO:0007669"/>
    <property type="project" value="UniProtKB-KW"/>
</dbReference>